<organism evidence="1 2">
    <name type="scientific">Chryseobacterium defluvii</name>
    <dbReference type="NCBI Taxonomy" id="160396"/>
    <lineage>
        <taxon>Bacteria</taxon>
        <taxon>Pseudomonadati</taxon>
        <taxon>Bacteroidota</taxon>
        <taxon>Flavobacteriia</taxon>
        <taxon>Flavobacteriales</taxon>
        <taxon>Weeksellaceae</taxon>
        <taxon>Chryseobacterium group</taxon>
        <taxon>Chryseobacterium</taxon>
    </lineage>
</organism>
<sequence length="71" mass="7912">MYQSASDVEGNTDAALEFNQDTYYIFEEISQAIGAEKLNQFLSAYGKGMLYNLLGTFDEGNPDYESNDSCC</sequence>
<keyword evidence="2" id="KW-1185">Reference proteome</keyword>
<evidence type="ECO:0000313" key="2">
    <source>
        <dbReference type="Proteomes" id="UP000272428"/>
    </source>
</evidence>
<protein>
    <submittedName>
        <fullName evidence="1">Uncharacterized protein</fullName>
    </submittedName>
</protein>
<reference evidence="1 2" key="1">
    <citation type="submission" date="2018-10" db="EMBL/GenBank/DDBJ databases">
        <title>Genomic Encyclopedia of Archaeal and Bacterial Type Strains, Phase II (KMG-II): from individual species to whole genera.</title>
        <authorList>
            <person name="Goeker M."/>
        </authorList>
    </citation>
    <scope>NUCLEOTIDE SEQUENCE [LARGE SCALE GENOMIC DNA]</scope>
    <source>
        <strain evidence="1 2">DSM 14219</strain>
    </source>
</reference>
<name>A0A495SQR7_9FLAO</name>
<dbReference type="AlphaFoldDB" id="A0A495SQR7"/>
<dbReference type="RefSeq" id="WP_121460627.1">
    <property type="nucleotide sequence ID" value="NZ_RBXB01000001.1"/>
</dbReference>
<dbReference type="Proteomes" id="UP000272428">
    <property type="component" value="Unassembled WGS sequence"/>
</dbReference>
<comment type="caution">
    <text evidence="1">The sequence shown here is derived from an EMBL/GenBank/DDBJ whole genome shotgun (WGS) entry which is preliminary data.</text>
</comment>
<gene>
    <name evidence="1" type="ORF">BCF58_0963</name>
</gene>
<evidence type="ECO:0000313" key="1">
    <source>
        <dbReference type="EMBL" id="RKT01740.1"/>
    </source>
</evidence>
<dbReference type="EMBL" id="RBXB01000001">
    <property type="protein sequence ID" value="RKT01740.1"/>
    <property type="molecule type" value="Genomic_DNA"/>
</dbReference>
<proteinExistence type="predicted"/>
<accession>A0A495SQR7</accession>